<proteinExistence type="predicted"/>
<dbReference type="EMBL" id="JAAGMQ010000846">
    <property type="protein sequence ID" value="NEC37097.1"/>
    <property type="molecule type" value="Genomic_DNA"/>
</dbReference>
<accession>A0A6G3TK57</accession>
<protein>
    <submittedName>
        <fullName evidence="1">Uncharacterized protein</fullName>
    </submittedName>
</protein>
<gene>
    <name evidence="1" type="ORF">G3I66_28570</name>
</gene>
<organism evidence="1 2">
    <name type="scientific">Streptomyces rubrogriseus</name>
    <dbReference type="NCBI Taxonomy" id="194673"/>
    <lineage>
        <taxon>Bacteria</taxon>
        <taxon>Bacillati</taxon>
        <taxon>Actinomycetota</taxon>
        <taxon>Actinomycetes</taxon>
        <taxon>Kitasatosporales</taxon>
        <taxon>Streptomycetaceae</taxon>
        <taxon>Streptomyces</taxon>
        <taxon>Streptomyces violaceoruber group</taxon>
    </lineage>
</organism>
<sequence length="209" mass="24396">MGSNEELYEKSVLDVPKLQRYARRVAKAVHSKVPMATHQEYVMRQRREVRRKGWFSKTSVTVSERCAQGPALRYWELGRVADETFRRRDGTDLYGYVHINWTGVDDGSMIILLEDGELRHVAYSVRDTGPHYPVLEMETSHTEWKVAAMRPHDYLLLDRPNLGRMREKTYSRKSGLLYMEELRPNYRVTVRQKGLGLSLALNRLLKRAG</sequence>
<evidence type="ECO:0000313" key="1">
    <source>
        <dbReference type="EMBL" id="NEC37097.1"/>
    </source>
</evidence>
<evidence type="ECO:0000313" key="2">
    <source>
        <dbReference type="Proteomes" id="UP000475666"/>
    </source>
</evidence>
<dbReference type="AlphaFoldDB" id="A0A6G3TK57"/>
<comment type="caution">
    <text evidence="1">The sequence shown here is derived from an EMBL/GenBank/DDBJ whole genome shotgun (WGS) entry which is preliminary data.</text>
</comment>
<dbReference type="Proteomes" id="UP000475666">
    <property type="component" value="Unassembled WGS sequence"/>
</dbReference>
<name>A0A6G3TK57_9ACTN</name>
<reference evidence="1 2" key="1">
    <citation type="submission" date="2020-01" db="EMBL/GenBank/DDBJ databases">
        <title>Insect and environment-associated Actinomycetes.</title>
        <authorList>
            <person name="Currrie C."/>
            <person name="Chevrette M."/>
            <person name="Carlson C."/>
            <person name="Stubbendieck R."/>
            <person name="Wendt-Pienkowski E."/>
        </authorList>
    </citation>
    <scope>NUCLEOTIDE SEQUENCE [LARGE SCALE GENOMIC DNA]</scope>
    <source>
        <strain evidence="1 2">SID7739</strain>
    </source>
</reference>